<keyword evidence="1" id="KW-1133">Transmembrane helix</keyword>
<dbReference type="PANTHER" id="PTHR34371:SF2">
    <property type="entry name" value="DUF688 FAMILY PROTEIN"/>
    <property type="match status" value="1"/>
</dbReference>
<keyword evidence="3" id="KW-1185">Reference proteome</keyword>
<dbReference type="AlphaFoldDB" id="A0AAN9QHW0"/>
<reference evidence="2 3" key="1">
    <citation type="submission" date="2024-01" db="EMBL/GenBank/DDBJ databases">
        <title>The genomes of 5 underutilized Papilionoideae crops provide insights into root nodulation and disease resistanc.</title>
        <authorList>
            <person name="Jiang F."/>
        </authorList>
    </citation>
    <scope>NUCLEOTIDE SEQUENCE [LARGE SCALE GENOMIC DNA]</scope>
    <source>
        <strain evidence="2">LVBAO_FW01</strain>
        <tissue evidence="2">Leaves</tissue>
    </source>
</reference>
<evidence type="ECO:0000313" key="3">
    <source>
        <dbReference type="Proteomes" id="UP001367508"/>
    </source>
</evidence>
<dbReference type="Pfam" id="PF05097">
    <property type="entry name" value="DUF688"/>
    <property type="match status" value="1"/>
</dbReference>
<keyword evidence="1" id="KW-0812">Transmembrane</keyword>
<evidence type="ECO:0000256" key="1">
    <source>
        <dbReference type="SAM" id="Phobius"/>
    </source>
</evidence>
<dbReference type="EMBL" id="JAYMYQ010000004">
    <property type="protein sequence ID" value="KAK7338075.1"/>
    <property type="molecule type" value="Genomic_DNA"/>
</dbReference>
<feature type="transmembrane region" description="Helical" evidence="1">
    <location>
        <begin position="16"/>
        <end position="37"/>
    </location>
</feature>
<accession>A0AAN9QHW0</accession>
<dbReference type="Proteomes" id="UP001367508">
    <property type="component" value="Unassembled WGS sequence"/>
</dbReference>
<protein>
    <submittedName>
        <fullName evidence="2">Uncharacterized protein</fullName>
    </submittedName>
</protein>
<sequence>MTYGCIWAQVGDLRHLLLRIASTFATLLLTSGFSHIWRWVNDLMEWLLFVTVEMMKGYRSMKMTRDNNKVVCEGCGLWMEESMQSPEEEKSGMLTPPLHTSASVPFRWEQEPGKPIPFLLTHSDLLPKCLKLPPRLLIPSPTTLFHRSPSFTNTTNCYSSHTLMPTPRTIKDYGCFPSWKKKLKIGLTPVTHKDIHMPNMKRSGTSSTLLFHPNSCAWTSICEGIKQVVPWRCKKRKKDEIGL</sequence>
<proteinExistence type="predicted"/>
<dbReference type="PANTHER" id="PTHR34371">
    <property type="entry name" value="OS01G0551000 PROTEIN"/>
    <property type="match status" value="1"/>
</dbReference>
<keyword evidence="1" id="KW-0472">Membrane</keyword>
<dbReference type="InterPro" id="IPR007789">
    <property type="entry name" value="DUF688"/>
</dbReference>
<gene>
    <name evidence="2" type="ORF">VNO77_18673</name>
</gene>
<evidence type="ECO:0000313" key="2">
    <source>
        <dbReference type="EMBL" id="KAK7338075.1"/>
    </source>
</evidence>
<organism evidence="2 3">
    <name type="scientific">Canavalia gladiata</name>
    <name type="common">Sword bean</name>
    <name type="synonym">Dolichos gladiatus</name>
    <dbReference type="NCBI Taxonomy" id="3824"/>
    <lineage>
        <taxon>Eukaryota</taxon>
        <taxon>Viridiplantae</taxon>
        <taxon>Streptophyta</taxon>
        <taxon>Embryophyta</taxon>
        <taxon>Tracheophyta</taxon>
        <taxon>Spermatophyta</taxon>
        <taxon>Magnoliopsida</taxon>
        <taxon>eudicotyledons</taxon>
        <taxon>Gunneridae</taxon>
        <taxon>Pentapetalae</taxon>
        <taxon>rosids</taxon>
        <taxon>fabids</taxon>
        <taxon>Fabales</taxon>
        <taxon>Fabaceae</taxon>
        <taxon>Papilionoideae</taxon>
        <taxon>50 kb inversion clade</taxon>
        <taxon>NPAAA clade</taxon>
        <taxon>indigoferoid/millettioid clade</taxon>
        <taxon>Phaseoleae</taxon>
        <taxon>Canavalia</taxon>
    </lineage>
</organism>
<name>A0AAN9QHW0_CANGL</name>
<comment type="caution">
    <text evidence="2">The sequence shown here is derived from an EMBL/GenBank/DDBJ whole genome shotgun (WGS) entry which is preliminary data.</text>
</comment>